<protein>
    <submittedName>
        <fullName evidence="2">Uncharacterized protein</fullName>
    </submittedName>
</protein>
<feature type="region of interest" description="Disordered" evidence="1">
    <location>
        <begin position="32"/>
        <end position="51"/>
    </location>
</feature>
<proteinExistence type="predicted"/>
<feature type="region of interest" description="Disordered" evidence="1">
    <location>
        <begin position="77"/>
        <end position="109"/>
    </location>
</feature>
<evidence type="ECO:0000313" key="2">
    <source>
        <dbReference type="EMBL" id="RDX46568.1"/>
    </source>
</evidence>
<gene>
    <name evidence="2" type="ORF">OH76DRAFT_835421</name>
</gene>
<evidence type="ECO:0000256" key="1">
    <source>
        <dbReference type="SAM" id="MobiDB-lite"/>
    </source>
</evidence>
<feature type="compositionally biased region" description="Low complexity" evidence="1">
    <location>
        <begin position="97"/>
        <end position="109"/>
    </location>
</feature>
<keyword evidence="3" id="KW-1185">Reference proteome</keyword>
<sequence length="196" mass="20550">MSVAADNNPSLAADVQHRSVLQRGFPPIQAAAKAQTQFPRSSLPATSSCSGRVTCGCSLDCSAGQGEETEEMTAPARSAAIRSAHRRPLSHCQSPLEGSTERGSSSSASRFADAPPLDCVSDMCESFPASPRAHACTICRTFKFGSVARLQGCHEGARSRGRCSTECQLSEERWSGCVSGTGGNRANPVVVRPSTC</sequence>
<dbReference type="Proteomes" id="UP000256964">
    <property type="component" value="Unassembled WGS sequence"/>
</dbReference>
<evidence type="ECO:0000313" key="3">
    <source>
        <dbReference type="Proteomes" id="UP000256964"/>
    </source>
</evidence>
<dbReference type="AlphaFoldDB" id="A0A371D1Y8"/>
<feature type="compositionally biased region" description="Polar residues" evidence="1">
    <location>
        <begin position="34"/>
        <end position="51"/>
    </location>
</feature>
<dbReference type="EMBL" id="KZ857426">
    <property type="protein sequence ID" value="RDX46568.1"/>
    <property type="molecule type" value="Genomic_DNA"/>
</dbReference>
<name>A0A371D1Y8_9APHY</name>
<organism evidence="2 3">
    <name type="scientific">Lentinus brumalis</name>
    <dbReference type="NCBI Taxonomy" id="2498619"/>
    <lineage>
        <taxon>Eukaryota</taxon>
        <taxon>Fungi</taxon>
        <taxon>Dikarya</taxon>
        <taxon>Basidiomycota</taxon>
        <taxon>Agaricomycotina</taxon>
        <taxon>Agaricomycetes</taxon>
        <taxon>Polyporales</taxon>
        <taxon>Polyporaceae</taxon>
        <taxon>Lentinus</taxon>
    </lineage>
</organism>
<accession>A0A371D1Y8</accession>
<reference evidence="2 3" key="1">
    <citation type="journal article" date="2018" name="Biotechnol. Biofuels">
        <title>Integrative visual omics of the white-rot fungus Polyporus brumalis exposes the biotechnological potential of its oxidative enzymes for delignifying raw plant biomass.</title>
        <authorList>
            <person name="Miyauchi S."/>
            <person name="Rancon A."/>
            <person name="Drula E."/>
            <person name="Hage H."/>
            <person name="Chaduli D."/>
            <person name="Favel A."/>
            <person name="Grisel S."/>
            <person name="Henrissat B."/>
            <person name="Herpoel-Gimbert I."/>
            <person name="Ruiz-Duenas F.J."/>
            <person name="Chevret D."/>
            <person name="Hainaut M."/>
            <person name="Lin J."/>
            <person name="Wang M."/>
            <person name="Pangilinan J."/>
            <person name="Lipzen A."/>
            <person name="Lesage-Meessen L."/>
            <person name="Navarro D."/>
            <person name="Riley R."/>
            <person name="Grigoriev I.V."/>
            <person name="Zhou S."/>
            <person name="Raouche S."/>
            <person name="Rosso M.N."/>
        </authorList>
    </citation>
    <scope>NUCLEOTIDE SEQUENCE [LARGE SCALE GENOMIC DNA]</scope>
    <source>
        <strain evidence="2 3">BRFM 1820</strain>
    </source>
</reference>